<comment type="caution">
    <text evidence="1">The sequence shown here is derived from an EMBL/GenBank/DDBJ whole genome shotgun (WGS) entry which is preliminary data.</text>
</comment>
<dbReference type="AlphaFoldDB" id="A0A9W5V5X3"/>
<gene>
    <name evidence="1" type="ORF">IKE_05896</name>
</gene>
<name>A0A9W5V5X3_BACCE</name>
<proteinExistence type="predicted"/>
<dbReference type="Proteomes" id="UP000014023">
    <property type="component" value="Unassembled WGS sequence"/>
</dbReference>
<accession>A0A9W5V5X3</accession>
<dbReference type="EMBL" id="AHFL01000063">
    <property type="protein sequence ID" value="EOO61578.1"/>
    <property type="molecule type" value="Genomic_DNA"/>
</dbReference>
<reference evidence="1 2" key="1">
    <citation type="submission" date="2012-12" db="EMBL/GenBank/DDBJ databases">
        <title>The Genome Sequence of Bacillus cereus VD196.</title>
        <authorList>
            <consortium name="The Broad Institute Genome Sequencing Platform"/>
            <consortium name="The Broad Institute Genome Sequencing Center for Infectious Disease"/>
            <person name="Feldgarden M."/>
            <person name="Van der Auwera G.A."/>
            <person name="Mahillon J."/>
            <person name="Duprez V."/>
            <person name="Timmery S."/>
            <person name="Mattelet C."/>
            <person name="Dierick K."/>
            <person name="Sun M."/>
            <person name="Yu Z."/>
            <person name="Zhu L."/>
            <person name="Hu X."/>
            <person name="Shank E.B."/>
            <person name="Swiecicka I."/>
            <person name="Hansen B.M."/>
            <person name="Andrup L."/>
            <person name="Walker B."/>
            <person name="Young S.K."/>
            <person name="Zeng Q."/>
            <person name="Gargeya S."/>
            <person name="Fitzgerald M."/>
            <person name="Haas B."/>
            <person name="Abouelleil A."/>
            <person name="Alvarado L."/>
            <person name="Arachchi H.M."/>
            <person name="Berlin A.M."/>
            <person name="Chapman S.B."/>
            <person name="Dewar J."/>
            <person name="Goldberg J."/>
            <person name="Griggs A."/>
            <person name="Gujja S."/>
            <person name="Hansen M."/>
            <person name="Howarth C."/>
            <person name="Imamovic A."/>
            <person name="Larimer J."/>
            <person name="McCowan C."/>
            <person name="Murphy C."/>
            <person name="Neiman D."/>
            <person name="Pearson M."/>
            <person name="Priest M."/>
            <person name="Roberts A."/>
            <person name="Saif S."/>
            <person name="Shea T."/>
            <person name="Sisk P."/>
            <person name="Sykes S."/>
            <person name="Wortman J."/>
            <person name="Nusbaum C."/>
            <person name="Birren B."/>
        </authorList>
    </citation>
    <scope>NUCLEOTIDE SEQUENCE [LARGE SCALE GENOMIC DNA]</scope>
    <source>
        <strain evidence="1 2">VD196</strain>
    </source>
</reference>
<dbReference type="RefSeq" id="WP_002184175.1">
    <property type="nucleotide sequence ID" value="NZ_KB976270.1"/>
</dbReference>
<protein>
    <submittedName>
        <fullName evidence="1">Uncharacterized protein</fullName>
    </submittedName>
</protein>
<evidence type="ECO:0000313" key="1">
    <source>
        <dbReference type="EMBL" id="EOO61578.1"/>
    </source>
</evidence>
<organism evidence="1 2">
    <name type="scientific">Bacillus cereus VD196</name>
    <dbReference type="NCBI Taxonomy" id="1053243"/>
    <lineage>
        <taxon>Bacteria</taxon>
        <taxon>Bacillati</taxon>
        <taxon>Bacillota</taxon>
        <taxon>Bacilli</taxon>
        <taxon>Bacillales</taxon>
        <taxon>Bacillaceae</taxon>
        <taxon>Bacillus</taxon>
        <taxon>Bacillus cereus group</taxon>
    </lineage>
</organism>
<evidence type="ECO:0000313" key="2">
    <source>
        <dbReference type="Proteomes" id="UP000014023"/>
    </source>
</evidence>
<sequence length="58" mass="6834">MDKSLSGNSTQLLQEIDQKMSIIVSVLQQMTREWITEDVYKIHHMLLELFQSLLTLQQ</sequence>